<accession>D1PNP2</accession>
<comment type="caution">
    <text evidence="1">The sequence shown here is derived from an EMBL/GenBank/DDBJ whole genome shotgun (WGS) entry which is preliminary data.</text>
</comment>
<name>D1PNP2_9FIRM</name>
<protein>
    <submittedName>
        <fullName evidence="1">Uncharacterized protein</fullName>
    </submittedName>
</protein>
<dbReference type="Proteomes" id="UP000003438">
    <property type="component" value="Unassembled WGS sequence"/>
</dbReference>
<dbReference type="AlphaFoldDB" id="D1PNP2"/>
<organism evidence="1 2">
    <name type="scientific">Subdoligranulum variabile DSM 15176</name>
    <dbReference type="NCBI Taxonomy" id="411471"/>
    <lineage>
        <taxon>Bacteria</taxon>
        <taxon>Bacillati</taxon>
        <taxon>Bacillota</taxon>
        <taxon>Clostridia</taxon>
        <taxon>Eubacteriales</taxon>
        <taxon>Oscillospiraceae</taxon>
        <taxon>Subdoligranulum</taxon>
    </lineage>
</organism>
<dbReference type="HOGENOM" id="CLU_2977562_0_0_9"/>
<proteinExistence type="predicted"/>
<evidence type="ECO:0000313" key="2">
    <source>
        <dbReference type="Proteomes" id="UP000003438"/>
    </source>
</evidence>
<evidence type="ECO:0000313" key="1">
    <source>
        <dbReference type="EMBL" id="EFB76177.1"/>
    </source>
</evidence>
<dbReference type="EMBL" id="ACBY02000023">
    <property type="protein sequence ID" value="EFB76177.1"/>
    <property type="molecule type" value="Genomic_DNA"/>
</dbReference>
<reference evidence="1" key="1">
    <citation type="submission" date="2009-12" db="EMBL/GenBank/DDBJ databases">
        <authorList>
            <person name="Weinstock G."/>
            <person name="Sodergren E."/>
            <person name="Clifton S."/>
            <person name="Fulton L."/>
            <person name="Fulton B."/>
            <person name="Courtney L."/>
            <person name="Fronick C."/>
            <person name="Harrison M."/>
            <person name="Strong C."/>
            <person name="Farmer C."/>
            <person name="Delahaunty K."/>
            <person name="Markovic C."/>
            <person name="Hall O."/>
            <person name="Minx P."/>
            <person name="Tomlinson C."/>
            <person name="Mitreva M."/>
            <person name="Nelson J."/>
            <person name="Hou S."/>
            <person name="Wollam A."/>
            <person name="Pepin K.H."/>
            <person name="Johnson M."/>
            <person name="Bhonagiri V."/>
            <person name="Nash W.E."/>
            <person name="Warren W."/>
            <person name="Chinwalla A."/>
            <person name="Mardis E.R."/>
            <person name="Wilson R.K."/>
        </authorList>
    </citation>
    <scope>NUCLEOTIDE SEQUENCE [LARGE SCALE GENOMIC DNA]</scope>
    <source>
        <strain evidence="1">DSM 15176</strain>
    </source>
</reference>
<dbReference type="STRING" id="411471.SUBVAR_05963"/>
<gene>
    <name evidence="1" type="ORF">SUBVAR_05963</name>
</gene>
<sequence>MWDTSPFIDEKAPALRGRSFFAVCSGADLLHRMGYGQIAQKKQEISRNLHLKILTVYV</sequence>
<keyword evidence="2" id="KW-1185">Reference proteome</keyword>